<evidence type="ECO:0000259" key="3">
    <source>
        <dbReference type="Pfam" id="PF00155"/>
    </source>
</evidence>
<reference evidence="5" key="1">
    <citation type="journal article" date="2021" name="Nat. Commun.">
        <title>Connecting structure to function with the recovery of over 1000 high-quality metagenome-assembled genomes from activated sludge using long-read sequencing.</title>
        <authorList>
            <person name="Singleton C.M."/>
            <person name="Petriglieri F."/>
            <person name="Kristensen J.M."/>
            <person name="Kirkegaard R.H."/>
            <person name="Michaelsen T.Y."/>
            <person name="Andersen M.H."/>
            <person name="Kondrotaite Z."/>
            <person name="Karst S.M."/>
            <person name="Dueholm M.S."/>
            <person name="Nielsen P.H."/>
            <person name="Albertsen M."/>
        </authorList>
    </citation>
    <scope>NUCLEOTIDE SEQUENCE [LARGE SCALE GENOMIC DNA]</scope>
</reference>
<dbReference type="GO" id="GO:0030170">
    <property type="term" value="F:pyridoxal phosphate binding"/>
    <property type="evidence" value="ECO:0007669"/>
    <property type="project" value="InterPro"/>
</dbReference>
<dbReference type="PANTHER" id="PTHR42885">
    <property type="entry name" value="HISTIDINOL-PHOSPHATE AMINOTRANSFERASE-RELATED"/>
    <property type="match status" value="1"/>
</dbReference>
<accession>A0A9D7LQJ3</accession>
<sequence length="285" mass="30268">MAPDDDDGFELDAVHYYGNANLLPVAGRHAAINLLPHLFPPAMVACIGPLEDEHALAWKAAGHRPRLLQNATLARAVGAATPFVLIANPNPITGSHLLRENLLDAASQLGKRGGWLIVDETLADPLPDQSVAAVAGMAEAPRLIVLRSLAEFFGLAGAPVAFLLASPDLLARLKSLRGPRTIPGPSRAVARMALADAAWQAEARRQLAAATDRLHQLLAPFGEVRSTALFAALSTPQAADLHDHLARNDILVHFFEQGPLLRFGLPGGEAGWQRLATALAAWRSA</sequence>
<feature type="domain" description="Aminotransferase class I/classII large" evidence="3">
    <location>
        <begin position="80"/>
        <end position="219"/>
    </location>
</feature>
<evidence type="ECO:0000256" key="2">
    <source>
        <dbReference type="ARBA" id="ARBA00022898"/>
    </source>
</evidence>
<dbReference type="EMBL" id="JADKBR010000005">
    <property type="protein sequence ID" value="MBK8890220.1"/>
    <property type="molecule type" value="Genomic_DNA"/>
</dbReference>
<dbReference type="SUPFAM" id="SSF53383">
    <property type="entry name" value="PLP-dependent transferases"/>
    <property type="match status" value="1"/>
</dbReference>
<gene>
    <name evidence="4" type="ORF">IPN75_07345</name>
</gene>
<keyword evidence="2" id="KW-0663">Pyridoxal phosphate</keyword>
<dbReference type="InterPro" id="IPR015424">
    <property type="entry name" value="PyrdxlP-dep_Trfase"/>
</dbReference>
<comment type="caution">
    <text evidence="4">The sequence shown here is derived from an EMBL/GenBank/DDBJ whole genome shotgun (WGS) entry which is preliminary data.</text>
</comment>
<dbReference type="InterPro" id="IPR015421">
    <property type="entry name" value="PyrdxlP-dep_Trfase_major"/>
</dbReference>
<dbReference type="InterPro" id="IPR015422">
    <property type="entry name" value="PyrdxlP-dep_Trfase_small"/>
</dbReference>
<keyword evidence="4" id="KW-0032">Aminotransferase</keyword>
<dbReference type="Gene3D" id="3.90.1150.10">
    <property type="entry name" value="Aspartate Aminotransferase, domain 1"/>
    <property type="match status" value="1"/>
</dbReference>
<dbReference type="Proteomes" id="UP000808146">
    <property type="component" value="Unassembled WGS sequence"/>
</dbReference>
<name>A0A9D7LQJ3_9RHOO</name>
<dbReference type="InterPro" id="IPR004839">
    <property type="entry name" value="Aminotransferase_I/II_large"/>
</dbReference>
<keyword evidence="4" id="KW-0808">Transferase</keyword>
<dbReference type="AlphaFoldDB" id="A0A9D7LQJ3"/>
<comment type="cofactor">
    <cofactor evidence="1">
        <name>pyridoxal 5'-phosphate</name>
        <dbReference type="ChEBI" id="CHEBI:597326"/>
    </cofactor>
</comment>
<evidence type="ECO:0000313" key="5">
    <source>
        <dbReference type="Proteomes" id="UP000808146"/>
    </source>
</evidence>
<dbReference type="Pfam" id="PF00155">
    <property type="entry name" value="Aminotran_1_2"/>
    <property type="match status" value="1"/>
</dbReference>
<evidence type="ECO:0000313" key="4">
    <source>
        <dbReference type="EMBL" id="MBK8890220.1"/>
    </source>
</evidence>
<dbReference type="Gene3D" id="3.40.640.10">
    <property type="entry name" value="Type I PLP-dependent aspartate aminotransferase-like (Major domain)"/>
    <property type="match status" value="1"/>
</dbReference>
<protein>
    <submittedName>
        <fullName evidence="4">Aminotransferase class I/II-fold pyridoxal phosphate-dependent enzyme</fullName>
    </submittedName>
</protein>
<evidence type="ECO:0000256" key="1">
    <source>
        <dbReference type="ARBA" id="ARBA00001933"/>
    </source>
</evidence>
<organism evidence="4 5">
    <name type="scientific">Candidatus Dechloromonas phosphorivorans</name>
    <dbReference type="NCBI Taxonomy" id="2899244"/>
    <lineage>
        <taxon>Bacteria</taxon>
        <taxon>Pseudomonadati</taxon>
        <taxon>Pseudomonadota</taxon>
        <taxon>Betaproteobacteria</taxon>
        <taxon>Rhodocyclales</taxon>
        <taxon>Azonexaceae</taxon>
        <taxon>Dechloromonas</taxon>
    </lineage>
</organism>
<proteinExistence type="predicted"/>
<dbReference type="GO" id="GO:0008483">
    <property type="term" value="F:transaminase activity"/>
    <property type="evidence" value="ECO:0007669"/>
    <property type="project" value="UniProtKB-KW"/>
</dbReference>
<dbReference type="PANTHER" id="PTHR42885:SF1">
    <property type="entry name" value="THREONINE-PHOSPHATE DECARBOXYLASE"/>
    <property type="match status" value="1"/>
</dbReference>